<feature type="transmembrane region" description="Helical" evidence="1">
    <location>
        <begin position="62"/>
        <end position="82"/>
    </location>
</feature>
<dbReference type="EMBL" id="PFWU01000016">
    <property type="protein sequence ID" value="PJA45915.1"/>
    <property type="molecule type" value="Genomic_DNA"/>
</dbReference>
<name>A0A2M7XDJ4_9BACT</name>
<evidence type="ECO:0000313" key="4">
    <source>
        <dbReference type="Proteomes" id="UP000229385"/>
    </source>
</evidence>
<feature type="transmembrane region" description="Helical" evidence="1">
    <location>
        <begin position="21"/>
        <end position="42"/>
    </location>
</feature>
<proteinExistence type="predicted"/>
<feature type="domain" description="Phosphatidic acid phosphatase type 2/haloperoxidase" evidence="2">
    <location>
        <begin position="61"/>
        <end position="168"/>
    </location>
</feature>
<protein>
    <recommendedName>
        <fullName evidence="2">Phosphatidic acid phosphatase type 2/haloperoxidase domain-containing protein</fullName>
    </recommendedName>
</protein>
<accession>A0A2M7XDJ4</accession>
<dbReference type="Proteomes" id="UP000229385">
    <property type="component" value="Unassembled WGS sequence"/>
</dbReference>
<sequence length="178" mass="19465">MNPSFDKRCSRQLFELVNGSWILRHAAVFAADDLIWLLFGFYGGVIVWEKSLVQSSPLLPVLQTALALLMAYAVTAVLARLVKRPRPYQEGQFEPVIKPFIETHSFPSAHATFVFALASLTYASPELFGYFFAAAVIVALARVAVGVHYLSDVFAGAVVGLLFGKAAEIAILLVLTFV</sequence>
<keyword evidence="1" id="KW-0812">Transmembrane</keyword>
<feature type="transmembrane region" description="Helical" evidence="1">
    <location>
        <begin position="153"/>
        <end position="177"/>
    </location>
</feature>
<dbReference type="AlphaFoldDB" id="A0A2M7XDJ4"/>
<keyword evidence="1" id="KW-0472">Membrane</keyword>
<dbReference type="PANTHER" id="PTHR14969">
    <property type="entry name" value="SPHINGOSINE-1-PHOSPHATE PHOSPHOHYDROLASE"/>
    <property type="match status" value="1"/>
</dbReference>
<evidence type="ECO:0000313" key="3">
    <source>
        <dbReference type="EMBL" id="PJA45915.1"/>
    </source>
</evidence>
<gene>
    <name evidence="3" type="ORF">CO174_01290</name>
</gene>
<feature type="transmembrane region" description="Helical" evidence="1">
    <location>
        <begin position="127"/>
        <end position="147"/>
    </location>
</feature>
<organism evidence="3 4">
    <name type="scientific">Candidatus Uhrbacteria bacterium CG_4_9_14_3_um_filter_50_9</name>
    <dbReference type="NCBI Taxonomy" id="1975035"/>
    <lineage>
        <taxon>Bacteria</taxon>
        <taxon>Candidatus Uhriibacteriota</taxon>
    </lineage>
</organism>
<dbReference type="PANTHER" id="PTHR14969:SF13">
    <property type="entry name" value="AT30094P"/>
    <property type="match status" value="1"/>
</dbReference>
<dbReference type="InterPro" id="IPR000326">
    <property type="entry name" value="PAP2/HPO"/>
</dbReference>
<comment type="caution">
    <text evidence="3">The sequence shown here is derived from an EMBL/GenBank/DDBJ whole genome shotgun (WGS) entry which is preliminary data.</text>
</comment>
<evidence type="ECO:0000259" key="2">
    <source>
        <dbReference type="SMART" id="SM00014"/>
    </source>
</evidence>
<dbReference type="Pfam" id="PF01569">
    <property type="entry name" value="PAP2"/>
    <property type="match status" value="1"/>
</dbReference>
<dbReference type="SMART" id="SM00014">
    <property type="entry name" value="acidPPc"/>
    <property type="match status" value="1"/>
</dbReference>
<evidence type="ECO:0000256" key="1">
    <source>
        <dbReference type="SAM" id="Phobius"/>
    </source>
</evidence>
<dbReference type="SUPFAM" id="SSF48317">
    <property type="entry name" value="Acid phosphatase/Vanadium-dependent haloperoxidase"/>
    <property type="match status" value="1"/>
</dbReference>
<dbReference type="Gene3D" id="1.20.144.10">
    <property type="entry name" value="Phosphatidic acid phosphatase type 2/haloperoxidase"/>
    <property type="match status" value="1"/>
</dbReference>
<keyword evidence="1" id="KW-1133">Transmembrane helix</keyword>
<reference evidence="4" key="1">
    <citation type="submission" date="2017-09" db="EMBL/GenBank/DDBJ databases">
        <title>Depth-based differentiation of microbial function through sediment-hosted aquifers and enrichment of novel symbionts in the deep terrestrial subsurface.</title>
        <authorList>
            <person name="Probst A.J."/>
            <person name="Ladd B."/>
            <person name="Jarett J.K."/>
            <person name="Geller-Mcgrath D.E."/>
            <person name="Sieber C.M.K."/>
            <person name="Emerson J.B."/>
            <person name="Anantharaman K."/>
            <person name="Thomas B.C."/>
            <person name="Malmstrom R."/>
            <person name="Stieglmeier M."/>
            <person name="Klingl A."/>
            <person name="Woyke T."/>
            <person name="Ryan C.M."/>
            <person name="Banfield J.F."/>
        </authorList>
    </citation>
    <scope>NUCLEOTIDE SEQUENCE [LARGE SCALE GENOMIC DNA]</scope>
</reference>
<dbReference type="InterPro" id="IPR036938">
    <property type="entry name" value="PAP2/HPO_sf"/>
</dbReference>